<accession>A0AAV5VZ46</accession>
<sequence>MQEPPKDLLKEIYSFDQSNKAEFYELVAAILERSLCAIISKPYWQVVDGHPGADVFTLFPKLECPVCDGKFITSNITKFTRHAIKCLIKHNVLSEDHSIIENYEKYGVVPKSVKSVIDDARTRRDHEAVCISPVIDHPDIRGLADIQRKERERMVTQASESRYVKTSGPIGPVLKLAKGAEMPLDTFVWIQTPLCSELATLLLAGMQPVRHSSRGIHLPIQNKDLTVSRVIQLHVDRFEEMAAVRLAEQSWETMKMELQQAGLQNEVDMNGSPIVPVIPDVFTGDPKDSFIKIMNKTLQIERPKEILTQKMYTTKVINHNLKEKRLAEKARKERAAAVARAAKVAALEARNGSSPAGVPPSSSSSHSSSIRQSTPPSSMKAINGTPHSSPHFIDRSINDQPGCSKFM</sequence>
<feature type="compositionally biased region" description="Low complexity" evidence="1">
    <location>
        <begin position="348"/>
        <end position="378"/>
    </location>
</feature>
<keyword evidence="3" id="KW-1185">Reference proteome</keyword>
<dbReference type="Proteomes" id="UP001432322">
    <property type="component" value="Unassembled WGS sequence"/>
</dbReference>
<proteinExistence type="predicted"/>
<gene>
    <name evidence="2" type="ORF">PFISCL1PPCAC_14945</name>
</gene>
<evidence type="ECO:0000256" key="1">
    <source>
        <dbReference type="SAM" id="MobiDB-lite"/>
    </source>
</evidence>
<organism evidence="2 3">
    <name type="scientific">Pristionchus fissidentatus</name>
    <dbReference type="NCBI Taxonomy" id="1538716"/>
    <lineage>
        <taxon>Eukaryota</taxon>
        <taxon>Metazoa</taxon>
        <taxon>Ecdysozoa</taxon>
        <taxon>Nematoda</taxon>
        <taxon>Chromadorea</taxon>
        <taxon>Rhabditida</taxon>
        <taxon>Rhabditina</taxon>
        <taxon>Diplogasteromorpha</taxon>
        <taxon>Diplogasteroidea</taxon>
        <taxon>Neodiplogasteridae</taxon>
        <taxon>Pristionchus</taxon>
    </lineage>
</organism>
<comment type="caution">
    <text evidence="2">The sequence shown here is derived from an EMBL/GenBank/DDBJ whole genome shotgun (WGS) entry which is preliminary data.</text>
</comment>
<evidence type="ECO:0000313" key="2">
    <source>
        <dbReference type="EMBL" id="GMT23648.1"/>
    </source>
</evidence>
<feature type="region of interest" description="Disordered" evidence="1">
    <location>
        <begin position="348"/>
        <end position="407"/>
    </location>
</feature>
<name>A0AAV5VZ46_9BILA</name>
<dbReference type="EMBL" id="BTSY01000004">
    <property type="protein sequence ID" value="GMT23648.1"/>
    <property type="molecule type" value="Genomic_DNA"/>
</dbReference>
<reference evidence="2" key="1">
    <citation type="submission" date="2023-10" db="EMBL/GenBank/DDBJ databases">
        <title>Genome assembly of Pristionchus species.</title>
        <authorList>
            <person name="Yoshida K."/>
            <person name="Sommer R.J."/>
        </authorList>
    </citation>
    <scope>NUCLEOTIDE SEQUENCE</scope>
    <source>
        <strain evidence="2">RS5133</strain>
    </source>
</reference>
<evidence type="ECO:0000313" key="3">
    <source>
        <dbReference type="Proteomes" id="UP001432322"/>
    </source>
</evidence>
<protein>
    <submittedName>
        <fullName evidence="2">Uncharacterized protein</fullName>
    </submittedName>
</protein>
<dbReference type="AlphaFoldDB" id="A0AAV5VZ46"/>